<dbReference type="RefSeq" id="WP_177428520.1">
    <property type="nucleotide sequence ID" value="NZ_FMSV02000528.1"/>
</dbReference>
<feature type="transmembrane region" description="Helical" evidence="1">
    <location>
        <begin position="6"/>
        <end position="25"/>
    </location>
</feature>
<keyword evidence="3" id="KW-1185">Reference proteome</keyword>
<keyword evidence="1" id="KW-1133">Transmembrane helix</keyword>
<dbReference type="EMBL" id="FMSV02000528">
    <property type="protein sequence ID" value="SEH07274.1"/>
    <property type="molecule type" value="Genomic_DNA"/>
</dbReference>
<organism evidence="2 3">
    <name type="scientific">Candidatus Venteria ishoeyi</name>
    <dbReference type="NCBI Taxonomy" id="1899563"/>
    <lineage>
        <taxon>Bacteria</taxon>
        <taxon>Pseudomonadati</taxon>
        <taxon>Pseudomonadota</taxon>
        <taxon>Gammaproteobacteria</taxon>
        <taxon>Thiotrichales</taxon>
        <taxon>Thiotrichaceae</taxon>
        <taxon>Venteria</taxon>
    </lineage>
</organism>
<protein>
    <submittedName>
        <fullName evidence="2">Uncharacterized protein</fullName>
    </submittedName>
</protein>
<evidence type="ECO:0000313" key="2">
    <source>
        <dbReference type="EMBL" id="SEH07274.1"/>
    </source>
</evidence>
<name>A0A1H6FE30_9GAMM</name>
<sequence>MNFFKNPLVTWITAFAVTLLVFYLINHGIMSMQGLPLNIDLTPAQ</sequence>
<keyword evidence="1" id="KW-0472">Membrane</keyword>
<reference evidence="2 3" key="1">
    <citation type="submission" date="2016-10" db="EMBL/GenBank/DDBJ databases">
        <authorList>
            <person name="de Groot N.N."/>
        </authorList>
    </citation>
    <scope>NUCLEOTIDE SEQUENCE [LARGE SCALE GENOMIC DNA]</scope>
    <source>
        <strain evidence="2">MBHS1</strain>
    </source>
</reference>
<proteinExistence type="predicted"/>
<gene>
    <name evidence="2" type="ORF">MBHS_03149</name>
</gene>
<keyword evidence="1" id="KW-0812">Transmembrane</keyword>
<evidence type="ECO:0000256" key="1">
    <source>
        <dbReference type="SAM" id="Phobius"/>
    </source>
</evidence>
<dbReference type="AlphaFoldDB" id="A0A1H6FE30"/>
<dbReference type="Proteomes" id="UP000236724">
    <property type="component" value="Unassembled WGS sequence"/>
</dbReference>
<evidence type="ECO:0000313" key="3">
    <source>
        <dbReference type="Proteomes" id="UP000236724"/>
    </source>
</evidence>
<accession>A0A1H6FE30</accession>